<evidence type="ECO:0000313" key="3">
    <source>
        <dbReference type="Proteomes" id="UP000317291"/>
    </source>
</evidence>
<dbReference type="OrthoDB" id="4775440at2"/>
<name>A0A5C5RGH0_9ACTN</name>
<proteinExistence type="predicted"/>
<feature type="transmembrane region" description="Helical" evidence="1">
    <location>
        <begin position="83"/>
        <end position="105"/>
    </location>
</feature>
<keyword evidence="3" id="KW-1185">Reference proteome</keyword>
<accession>A0A5C5RGH0</accession>
<keyword evidence="1" id="KW-0472">Membrane</keyword>
<dbReference type="Proteomes" id="UP000317291">
    <property type="component" value="Unassembled WGS sequence"/>
</dbReference>
<dbReference type="AlphaFoldDB" id="A0A5C5RGH0"/>
<reference evidence="2 3" key="1">
    <citation type="submission" date="2019-06" db="EMBL/GenBank/DDBJ databases">
        <title>Tsukamurella conjunctivitidis sp. nov., Tsukamurella assacharolytica sp. nov. and Tsukamurella sputae sp. nov. isolated from patients with conjunctivitis, bacteraemia (lymphoma) and respiratory infection (sputum) in Hong Kong.</title>
        <authorList>
            <person name="Teng J.L.L."/>
            <person name="Lee H.H."/>
            <person name="Fong J.Y.H."/>
            <person name="Fok K.M.N."/>
            <person name="Lau S.K.P."/>
            <person name="Woo P.C.Y."/>
        </authorList>
    </citation>
    <scope>NUCLEOTIDE SEQUENCE [LARGE SCALE GENOMIC DNA]</scope>
    <source>
        <strain evidence="2 3">HKU71</strain>
    </source>
</reference>
<evidence type="ECO:0000313" key="2">
    <source>
        <dbReference type="EMBL" id="TWS21533.1"/>
    </source>
</evidence>
<feature type="transmembrane region" description="Helical" evidence="1">
    <location>
        <begin position="21"/>
        <end position="41"/>
    </location>
</feature>
<gene>
    <name evidence="2" type="ORF">FK529_02800</name>
</gene>
<evidence type="ECO:0000256" key="1">
    <source>
        <dbReference type="SAM" id="Phobius"/>
    </source>
</evidence>
<protein>
    <recommendedName>
        <fullName evidence="4">CrcB family protein</fullName>
    </recommendedName>
</protein>
<dbReference type="RefSeq" id="WP_146559344.1">
    <property type="nucleotide sequence ID" value="NZ_VIGW01000001.1"/>
</dbReference>
<sequence>MQDRPPDRPVPNGPRLPTDRRTLACVALGGALAAVAATRLSSATAWRALEFDVRVGGLFVLSLLTGALFAVRDVVGARWFGFLAFGVLAGFGSVGVYGLVSLLGMPPSAGVRFLFAAPAVAAAGMAAGWAIVRQIR</sequence>
<feature type="transmembrane region" description="Helical" evidence="1">
    <location>
        <begin position="111"/>
        <end position="132"/>
    </location>
</feature>
<organism evidence="2 3">
    <name type="scientific">Tsukamurella asaccharolytica</name>
    <dbReference type="NCBI Taxonomy" id="2592067"/>
    <lineage>
        <taxon>Bacteria</taxon>
        <taxon>Bacillati</taxon>
        <taxon>Actinomycetota</taxon>
        <taxon>Actinomycetes</taxon>
        <taxon>Mycobacteriales</taxon>
        <taxon>Tsukamurellaceae</taxon>
        <taxon>Tsukamurella</taxon>
    </lineage>
</organism>
<comment type="caution">
    <text evidence="2">The sequence shown here is derived from an EMBL/GenBank/DDBJ whole genome shotgun (WGS) entry which is preliminary data.</text>
</comment>
<feature type="transmembrane region" description="Helical" evidence="1">
    <location>
        <begin position="53"/>
        <end position="71"/>
    </location>
</feature>
<keyword evidence="1" id="KW-1133">Transmembrane helix</keyword>
<dbReference type="EMBL" id="VIGW01000001">
    <property type="protein sequence ID" value="TWS21533.1"/>
    <property type="molecule type" value="Genomic_DNA"/>
</dbReference>
<keyword evidence="1" id="KW-0812">Transmembrane</keyword>
<evidence type="ECO:0008006" key="4">
    <source>
        <dbReference type="Google" id="ProtNLM"/>
    </source>
</evidence>